<keyword evidence="1" id="KW-1133">Transmembrane helix</keyword>
<reference evidence="4 5" key="1">
    <citation type="submission" date="2018-05" db="EMBL/GenBank/DDBJ databases">
        <title>Genome sequencing of Flavobacterium sp. HYN0049.</title>
        <authorList>
            <person name="Yi H."/>
            <person name="Baek C."/>
        </authorList>
    </citation>
    <scope>NUCLEOTIDE SEQUENCE [LARGE SCALE GENOMIC DNA]</scope>
    <source>
        <strain evidence="4 5">HYN0049</strain>
    </source>
</reference>
<sequence length="554" mass="62706">MKSHTKNSLKKLGFTIIALLLINLAGMFWFKRFDLTSDKRYTLSKTTLNVVKQIKDPIYIDVFLAGEFPAEFKRLQTETRQMLEEFSAYNSNIVFKFNDPMEDEANADAYKQELIGLGFTPVNINQTVKGKKTLTQVFPWAIANVGKKSVRVPLLVNNFGNNSDQNINKSVQLLEYAFTDALTKLTSTSKKKIAVLKGNGEIGDKYLSDFLIAAKEYYTIAEFNLDSLQNNPLKVQENLNHFDAALIAKPTQPFNDSEKYILDQFIEKGGKTMWLIDKASIDLDSLQNAQQASLAFPLDLNLDDMFFKYGVRINGRLIQDLLSTPVTVQSQNGEMPVDWLYSPIIKSEENHAINKNVNLVKLEFANQIDTLKNGIKKTVLLKSSAQSKAVGVPVRVGLMDFMDGVDESAYKEGGQIIGTLLEGKFTSAFKNRVKPFKAVNPIDDGTQNKMIVIADGDIINYKYVNKKPLVNDIDTWTQQSYGNKDFLINALNYLLDDNGLVDIRNKNIELQLLDDKKVEEEYTKTQMLTVGAPLLLLLVFGLLYSWLRKRRYAR</sequence>
<evidence type="ECO:0000313" key="4">
    <source>
        <dbReference type="EMBL" id="AWI26288.1"/>
    </source>
</evidence>
<feature type="domain" description="ABC-type uncharacterised transport system" evidence="2">
    <location>
        <begin position="190"/>
        <end position="490"/>
    </location>
</feature>
<feature type="domain" description="DUF7088" evidence="3">
    <location>
        <begin position="37"/>
        <end position="143"/>
    </location>
</feature>
<dbReference type="EMBL" id="CP029187">
    <property type="protein sequence ID" value="AWI26288.1"/>
    <property type="molecule type" value="Genomic_DNA"/>
</dbReference>
<protein>
    <submittedName>
        <fullName evidence="4">Gliding motility-associated ABC transporter substrate-binding protein GldG</fullName>
    </submittedName>
</protein>
<dbReference type="KEGG" id="fpal:HYN49_10450"/>
<keyword evidence="1" id="KW-0472">Membrane</keyword>
<gene>
    <name evidence="4" type="primary">gldG</name>
    <name evidence="4" type="ORF">HYN49_10450</name>
</gene>
<proteinExistence type="predicted"/>
<dbReference type="AlphaFoldDB" id="A0A2S1SIQ2"/>
<organism evidence="4 5">
    <name type="scientific">Flavobacterium pallidum</name>
    <dbReference type="NCBI Taxonomy" id="2172098"/>
    <lineage>
        <taxon>Bacteria</taxon>
        <taxon>Pseudomonadati</taxon>
        <taxon>Bacteroidota</taxon>
        <taxon>Flavobacteriia</taxon>
        <taxon>Flavobacteriales</taxon>
        <taxon>Flavobacteriaceae</taxon>
        <taxon>Flavobacterium</taxon>
    </lineage>
</organism>
<keyword evidence="5" id="KW-1185">Reference proteome</keyword>
<dbReference type="Pfam" id="PF09822">
    <property type="entry name" value="ABC_transp_aux"/>
    <property type="match status" value="1"/>
</dbReference>
<dbReference type="InterPro" id="IPR019196">
    <property type="entry name" value="ABC_transp_unknown"/>
</dbReference>
<dbReference type="Pfam" id="PF23357">
    <property type="entry name" value="DUF7088"/>
    <property type="match status" value="1"/>
</dbReference>
<feature type="transmembrane region" description="Helical" evidence="1">
    <location>
        <begin position="12"/>
        <end position="30"/>
    </location>
</feature>
<accession>A0A2S1SIQ2</accession>
<dbReference type="RefSeq" id="WP_108904066.1">
    <property type="nucleotide sequence ID" value="NZ_CP029187.1"/>
</dbReference>
<evidence type="ECO:0000259" key="2">
    <source>
        <dbReference type="Pfam" id="PF09822"/>
    </source>
</evidence>
<name>A0A2S1SIQ2_9FLAO</name>
<dbReference type="NCBIfam" id="TIGR03521">
    <property type="entry name" value="GldG"/>
    <property type="match status" value="1"/>
</dbReference>
<dbReference type="Proteomes" id="UP000244937">
    <property type="component" value="Chromosome"/>
</dbReference>
<feature type="transmembrane region" description="Helical" evidence="1">
    <location>
        <begin position="527"/>
        <end position="547"/>
    </location>
</feature>
<evidence type="ECO:0000313" key="5">
    <source>
        <dbReference type="Proteomes" id="UP000244937"/>
    </source>
</evidence>
<dbReference type="InterPro" id="IPR055396">
    <property type="entry name" value="DUF7088"/>
</dbReference>
<dbReference type="InterPro" id="IPR019863">
    <property type="entry name" value="Motility-assoc_ABC-rel_GldG"/>
</dbReference>
<keyword evidence="1" id="KW-0812">Transmembrane</keyword>
<evidence type="ECO:0000256" key="1">
    <source>
        <dbReference type="SAM" id="Phobius"/>
    </source>
</evidence>
<dbReference type="OrthoDB" id="9777219at2"/>
<evidence type="ECO:0000259" key="3">
    <source>
        <dbReference type="Pfam" id="PF23357"/>
    </source>
</evidence>